<proteinExistence type="predicted"/>
<accession>A0A8S5P171</accession>
<dbReference type="InterPro" id="IPR035412">
    <property type="entry name" value="Terminase_L_N"/>
</dbReference>
<sequence>MVNPINKLIADQVKIECEMFRRGIFDFITLSERGHHVKQEEALCILTDKTHTEFLYGGAAGGAKSWTGCTWLVFMSLCYPGTKWFIGREELKRLRESTLITFFKVCTQYGIKRDKDFKYNGQDHYIQFANNSRIDLLDLRYLPSDPLYERYGSVEYTGGWIEEGGEVNFGAYDTLKTRIGRHLNDKYGILRKLFISCNPKKNWMHSTFYKPAKAGTLPGHQIYLAALVQDNPFIEKDYIEALKSTTDKVKKERLLKGNWDYDDNPNALCSYDNIREIFYPKIHTRTGIKYITADIARFGSDRARILVWDGWAIIEQVSFDRSATTEIAACIESLAAKHRIPRYRIIADEDGVGGGVVDMCRISGFVNNSQCLNGENFSNLQTQCGYKLANKINSFAISFDCELSDGQKDEITEELEQLQTWNVDNDRKLFLKPKDEIKQDIGRSPDWRDALLMRVWFDYKQIIPLSKEDLGL</sequence>
<feature type="domain" description="Phage terminase large subunit N-terminal" evidence="1">
    <location>
        <begin position="52"/>
        <end position="244"/>
    </location>
</feature>
<dbReference type="Gene3D" id="3.40.50.300">
    <property type="entry name" value="P-loop containing nucleotide triphosphate hydrolases"/>
    <property type="match status" value="1"/>
</dbReference>
<dbReference type="EMBL" id="BK015312">
    <property type="protein sequence ID" value="DAE00838.1"/>
    <property type="molecule type" value="Genomic_DNA"/>
</dbReference>
<evidence type="ECO:0000259" key="1">
    <source>
        <dbReference type="Pfam" id="PF04466"/>
    </source>
</evidence>
<dbReference type="InterPro" id="IPR027417">
    <property type="entry name" value="P-loop_NTPase"/>
</dbReference>
<dbReference type="Pfam" id="PF04466">
    <property type="entry name" value="Terminase_3"/>
    <property type="match status" value="1"/>
</dbReference>
<reference evidence="2" key="1">
    <citation type="journal article" date="2021" name="Proc. Natl. Acad. Sci. U.S.A.">
        <title>A Catalog of Tens of Thousands of Viruses from Human Metagenomes Reveals Hidden Associations with Chronic Diseases.</title>
        <authorList>
            <person name="Tisza M.J."/>
            <person name="Buck C.B."/>
        </authorList>
    </citation>
    <scope>NUCLEOTIDE SEQUENCE</scope>
    <source>
        <strain evidence="2">Cts2b7</strain>
    </source>
</reference>
<dbReference type="Gene3D" id="3.30.420.240">
    <property type="match status" value="1"/>
</dbReference>
<evidence type="ECO:0000313" key="2">
    <source>
        <dbReference type="EMBL" id="DAE00838.1"/>
    </source>
</evidence>
<organism evidence="2">
    <name type="scientific">Siphoviridae sp. cts2b7</name>
    <dbReference type="NCBI Taxonomy" id="2825692"/>
    <lineage>
        <taxon>Viruses</taxon>
        <taxon>Duplodnaviria</taxon>
        <taxon>Heunggongvirae</taxon>
        <taxon>Uroviricota</taxon>
        <taxon>Caudoviricetes</taxon>
    </lineage>
</organism>
<protein>
    <submittedName>
        <fullName evidence="2">Terminase large subunit</fullName>
    </submittedName>
</protein>
<name>A0A8S5P171_9CAUD</name>